<feature type="transmembrane region" description="Helical" evidence="8">
    <location>
        <begin position="182"/>
        <end position="204"/>
    </location>
</feature>
<keyword evidence="5 8" id="KW-1133">Transmembrane helix</keyword>
<evidence type="ECO:0000313" key="11">
    <source>
        <dbReference type="Proteomes" id="UP001190465"/>
    </source>
</evidence>
<sequence>MLRPSRRAHNNAGRSCRTVLRQRDDVPDLAGILRRGRAVSATVVAIYLVVTFGLGGLALALRLPPLVGFLAAGFVLNAINVEEVPQLKVLADLGVTLLLFAIGLKLDVRILLRREVWLTTSVHMLVSVVLGGFTLWLAAVAGLSMLSGQSVQTTALLAFALSFSSTVFVVKLLEERGESNSLYGRIAIGILVMQDIVAVVFLTATSGHLPSPWALTLVGLWPLTRAVRKIWGRLGHGEMQSLFGIVMALVPGYALFSAVGLKGDLGALIVGVLLASHPASAELSRSLFHIKELLLVGFFVSIGLTGLPDVPTITVALLMLLLLPFKAIWYAVLLSLMRLRHRTAILAGLSLMNYSEFGLIVVSVGVSVGLLAEAWLVEMSIAVALSFVASALVNGRGHLMVEKIAAWLPAQDEYELQPEERPVEAGDAEVVVIGMGRVGSAAYQRLTEHYGLRVMGVDYDGPLIGQHAENGLRVVEGDATDLDFWNRLRHSDSVRMAVLAMPHHGANVRALECLRESGFSGRVAAVARYDDEVEWAKSNGVDIAFNVYAGAGLELADQVGGEDTRSAVEHAPESESSTDEREE</sequence>
<evidence type="ECO:0000256" key="6">
    <source>
        <dbReference type="ARBA" id="ARBA00023136"/>
    </source>
</evidence>
<dbReference type="InterPro" id="IPR006153">
    <property type="entry name" value="Cation/H_exchanger_TM"/>
</dbReference>
<dbReference type="Gene3D" id="3.40.50.720">
    <property type="entry name" value="NAD(P)-binding Rossmann-like Domain"/>
    <property type="match status" value="1"/>
</dbReference>
<feature type="transmembrane region" description="Helical" evidence="8">
    <location>
        <begin position="290"/>
        <end position="307"/>
    </location>
</feature>
<name>A0ABM9LRW2_9MYCO</name>
<dbReference type="PROSITE" id="PS51201">
    <property type="entry name" value="RCK_N"/>
    <property type="match status" value="1"/>
</dbReference>
<evidence type="ECO:0000256" key="8">
    <source>
        <dbReference type="SAM" id="Phobius"/>
    </source>
</evidence>
<feature type="transmembrane region" description="Helical" evidence="8">
    <location>
        <begin position="151"/>
        <end position="170"/>
    </location>
</feature>
<evidence type="ECO:0000259" key="9">
    <source>
        <dbReference type="PROSITE" id="PS51201"/>
    </source>
</evidence>
<proteinExistence type="inferred from homology"/>
<keyword evidence="6 8" id="KW-0472">Membrane</keyword>
<dbReference type="Proteomes" id="UP001190465">
    <property type="component" value="Chromosome"/>
</dbReference>
<dbReference type="InterPro" id="IPR038770">
    <property type="entry name" value="Na+/solute_symporter_sf"/>
</dbReference>
<feature type="transmembrane region" description="Helical" evidence="8">
    <location>
        <begin position="116"/>
        <end position="139"/>
    </location>
</feature>
<evidence type="ECO:0000313" key="10">
    <source>
        <dbReference type="EMBL" id="CAJ1503720.1"/>
    </source>
</evidence>
<feature type="transmembrane region" description="Helical" evidence="8">
    <location>
        <begin position="44"/>
        <end position="64"/>
    </location>
</feature>
<dbReference type="InterPro" id="IPR003148">
    <property type="entry name" value="RCK_N"/>
</dbReference>
<feature type="region of interest" description="Disordered" evidence="7">
    <location>
        <begin position="559"/>
        <end position="583"/>
    </location>
</feature>
<evidence type="ECO:0000256" key="1">
    <source>
        <dbReference type="ARBA" id="ARBA00004141"/>
    </source>
</evidence>
<keyword evidence="11" id="KW-1185">Reference proteome</keyword>
<reference evidence="10 11" key="1">
    <citation type="submission" date="2023-08" db="EMBL/GenBank/DDBJ databases">
        <authorList>
            <person name="Folkvardsen B D."/>
            <person name="Norman A."/>
        </authorList>
    </citation>
    <scope>NUCLEOTIDE SEQUENCE [LARGE SCALE GENOMIC DNA]</scope>
    <source>
        <strain evidence="10 11">Mu0053</strain>
    </source>
</reference>
<dbReference type="PANTHER" id="PTHR42751:SF1">
    <property type="entry name" value="CATION_PROTON ANTIPORTER YBAL-RELATED"/>
    <property type="match status" value="1"/>
</dbReference>
<keyword evidence="3" id="KW-0813">Transport</keyword>
<feature type="transmembrane region" description="Helical" evidence="8">
    <location>
        <begin position="84"/>
        <end position="104"/>
    </location>
</feature>
<dbReference type="PANTHER" id="PTHR42751">
    <property type="entry name" value="SODIUM/HYDROGEN EXCHANGER FAMILY/TRKA DOMAIN PROTEIN"/>
    <property type="match status" value="1"/>
</dbReference>
<evidence type="ECO:0000256" key="2">
    <source>
        <dbReference type="ARBA" id="ARBA00005551"/>
    </source>
</evidence>
<comment type="similarity">
    <text evidence="2">Belongs to the monovalent cation:proton antiporter 2 (CPA2) transporter (TC 2.A.37) family.</text>
</comment>
<dbReference type="InterPro" id="IPR036291">
    <property type="entry name" value="NAD(P)-bd_dom_sf"/>
</dbReference>
<feature type="compositionally biased region" description="Basic and acidic residues" evidence="7">
    <location>
        <begin position="562"/>
        <end position="573"/>
    </location>
</feature>
<dbReference type="SUPFAM" id="SSF51735">
    <property type="entry name" value="NAD(P)-binding Rossmann-fold domains"/>
    <property type="match status" value="1"/>
</dbReference>
<comment type="subcellular location">
    <subcellularLocation>
        <location evidence="1">Membrane</location>
        <topology evidence="1">Multi-pass membrane protein</topology>
    </subcellularLocation>
</comment>
<protein>
    <submittedName>
        <fullName evidence="10">Cation:proton antiporter</fullName>
    </submittedName>
</protein>
<evidence type="ECO:0000256" key="5">
    <source>
        <dbReference type="ARBA" id="ARBA00022989"/>
    </source>
</evidence>
<keyword evidence="4 8" id="KW-0812">Transmembrane</keyword>
<dbReference type="RefSeq" id="WP_308482628.1">
    <property type="nucleotide sequence ID" value="NZ_OY726397.1"/>
</dbReference>
<organism evidence="10 11">
    <name type="scientific">[Mycobacterium] burgundiense</name>
    <dbReference type="NCBI Taxonomy" id="3064286"/>
    <lineage>
        <taxon>Bacteria</taxon>
        <taxon>Bacillati</taxon>
        <taxon>Actinomycetota</taxon>
        <taxon>Actinomycetes</taxon>
        <taxon>Mycobacteriales</taxon>
        <taxon>Mycobacteriaceae</taxon>
        <taxon>Mycolicibacterium</taxon>
    </lineage>
</organism>
<dbReference type="Pfam" id="PF02254">
    <property type="entry name" value="TrkA_N"/>
    <property type="match status" value="1"/>
</dbReference>
<dbReference type="EMBL" id="OY726397">
    <property type="protein sequence ID" value="CAJ1503720.1"/>
    <property type="molecule type" value="Genomic_DNA"/>
</dbReference>
<feature type="domain" description="RCK N-terminal" evidence="9">
    <location>
        <begin position="427"/>
        <end position="545"/>
    </location>
</feature>
<feature type="transmembrane region" description="Helical" evidence="8">
    <location>
        <begin position="313"/>
        <end position="332"/>
    </location>
</feature>
<gene>
    <name evidence="10" type="ORF">MU0053_002506</name>
</gene>
<dbReference type="Gene3D" id="1.20.1530.20">
    <property type="match status" value="1"/>
</dbReference>
<evidence type="ECO:0000256" key="4">
    <source>
        <dbReference type="ARBA" id="ARBA00022692"/>
    </source>
</evidence>
<feature type="transmembrane region" description="Helical" evidence="8">
    <location>
        <begin position="344"/>
        <end position="368"/>
    </location>
</feature>
<evidence type="ECO:0000256" key="7">
    <source>
        <dbReference type="SAM" id="MobiDB-lite"/>
    </source>
</evidence>
<accession>A0ABM9LRW2</accession>
<dbReference type="Pfam" id="PF00999">
    <property type="entry name" value="Na_H_Exchanger"/>
    <property type="match status" value="1"/>
</dbReference>
<evidence type="ECO:0000256" key="3">
    <source>
        <dbReference type="ARBA" id="ARBA00022448"/>
    </source>
</evidence>